<evidence type="ECO:0008006" key="3">
    <source>
        <dbReference type="Google" id="ProtNLM"/>
    </source>
</evidence>
<name>A0ABM6RN83_9FIRM</name>
<evidence type="ECO:0000313" key="2">
    <source>
        <dbReference type="Proteomes" id="UP000325292"/>
    </source>
</evidence>
<keyword evidence="2" id="KW-1185">Reference proteome</keyword>
<sequence length="68" mass="7366">MADHLVVGALGMDADDHKCVWEFVEGATENHTVVTALWQNFTTRGLTVADGLLVVIDGAKAVRAIWDD</sequence>
<organism evidence="1 2">
    <name type="scientific">Sulfobacillus thermotolerans</name>
    <dbReference type="NCBI Taxonomy" id="338644"/>
    <lineage>
        <taxon>Bacteria</taxon>
        <taxon>Bacillati</taxon>
        <taxon>Bacillota</taxon>
        <taxon>Clostridia</taxon>
        <taxon>Eubacteriales</taxon>
        <taxon>Clostridiales Family XVII. Incertae Sedis</taxon>
        <taxon>Sulfobacillus</taxon>
    </lineage>
</organism>
<gene>
    <name evidence="1" type="ORF">BXT84_01715</name>
</gene>
<dbReference type="Proteomes" id="UP000325292">
    <property type="component" value="Chromosome"/>
</dbReference>
<proteinExistence type="predicted"/>
<accession>A0ABM6RN83</accession>
<evidence type="ECO:0000313" key="1">
    <source>
        <dbReference type="EMBL" id="AUW92829.1"/>
    </source>
</evidence>
<dbReference type="EMBL" id="CP019454">
    <property type="protein sequence ID" value="AUW92829.1"/>
    <property type="molecule type" value="Genomic_DNA"/>
</dbReference>
<protein>
    <recommendedName>
        <fullName evidence="3">Mutator family transposase</fullName>
    </recommendedName>
</protein>
<reference evidence="1 2" key="1">
    <citation type="journal article" date="2019" name="Sci. Rep.">
        <title>Sulfobacillus thermotolerans: new insights into resistance and metabolic capacities of acidophilic chemolithotrophs.</title>
        <authorList>
            <person name="Panyushkina A.E."/>
            <person name="Babenko V.V."/>
            <person name="Nikitina A.S."/>
            <person name="Selezneva O.V."/>
            <person name="Tsaplina I.A."/>
            <person name="Letarova M.A."/>
            <person name="Kostryukova E.S."/>
            <person name="Letarov A.V."/>
        </authorList>
    </citation>
    <scope>NUCLEOTIDE SEQUENCE [LARGE SCALE GENOMIC DNA]</scope>
    <source>
        <strain evidence="1 2">Kr1</strain>
    </source>
</reference>